<dbReference type="Gene3D" id="2.60.40.60">
    <property type="entry name" value="Cadherins"/>
    <property type="match status" value="2"/>
</dbReference>
<feature type="region of interest" description="Disordered" evidence="9">
    <location>
        <begin position="533"/>
        <end position="741"/>
    </location>
</feature>
<keyword evidence="3" id="KW-0677">Repeat</keyword>
<keyword evidence="2 10" id="KW-0812">Transmembrane</keyword>
<keyword evidence="4 8" id="KW-0106">Calcium</keyword>
<keyword evidence="5" id="KW-0130">Cell adhesion</keyword>
<dbReference type="AlphaFoldDB" id="A0AAV4DUF0"/>
<dbReference type="Proteomes" id="UP000735302">
    <property type="component" value="Unassembled WGS sequence"/>
</dbReference>
<reference evidence="12 13" key="1">
    <citation type="journal article" date="2021" name="Elife">
        <title>Chloroplast acquisition without the gene transfer in kleptoplastic sea slugs, Plakobranchus ocellatus.</title>
        <authorList>
            <person name="Maeda T."/>
            <person name="Takahashi S."/>
            <person name="Yoshida T."/>
            <person name="Shimamura S."/>
            <person name="Takaki Y."/>
            <person name="Nagai Y."/>
            <person name="Toyoda A."/>
            <person name="Suzuki Y."/>
            <person name="Arimoto A."/>
            <person name="Ishii H."/>
            <person name="Satoh N."/>
            <person name="Nishiyama T."/>
            <person name="Hasebe M."/>
            <person name="Maruyama T."/>
            <person name="Minagawa J."/>
            <person name="Obokata J."/>
            <person name="Shigenobu S."/>
        </authorList>
    </citation>
    <scope>NUCLEOTIDE SEQUENCE [LARGE SCALE GENOMIC DNA]</scope>
</reference>
<protein>
    <submittedName>
        <fullName evidence="12">Protocadherin 15</fullName>
    </submittedName>
</protein>
<evidence type="ECO:0000313" key="12">
    <source>
        <dbReference type="EMBL" id="GFO47706.1"/>
    </source>
</evidence>
<dbReference type="GO" id="GO:0016020">
    <property type="term" value="C:membrane"/>
    <property type="evidence" value="ECO:0007669"/>
    <property type="project" value="UniProtKB-SubCell"/>
</dbReference>
<evidence type="ECO:0000256" key="1">
    <source>
        <dbReference type="ARBA" id="ARBA00004370"/>
    </source>
</evidence>
<feature type="compositionally biased region" description="Basic residues" evidence="9">
    <location>
        <begin position="859"/>
        <end position="870"/>
    </location>
</feature>
<evidence type="ECO:0000256" key="5">
    <source>
        <dbReference type="ARBA" id="ARBA00022889"/>
    </source>
</evidence>
<evidence type="ECO:0000256" key="3">
    <source>
        <dbReference type="ARBA" id="ARBA00022737"/>
    </source>
</evidence>
<dbReference type="EMBL" id="BLXT01008342">
    <property type="protein sequence ID" value="GFO47706.1"/>
    <property type="molecule type" value="Genomic_DNA"/>
</dbReference>
<feature type="region of interest" description="Disordered" evidence="9">
    <location>
        <begin position="753"/>
        <end position="891"/>
    </location>
</feature>
<feature type="compositionally biased region" description="Polar residues" evidence="9">
    <location>
        <begin position="753"/>
        <end position="763"/>
    </location>
</feature>
<feature type="compositionally biased region" description="Polar residues" evidence="9">
    <location>
        <begin position="838"/>
        <end position="856"/>
    </location>
</feature>
<dbReference type="SUPFAM" id="SSF49313">
    <property type="entry name" value="Cadherin-like"/>
    <property type="match status" value="2"/>
</dbReference>
<evidence type="ECO:0000256" key="6">
    <source>
        <dbReference type="ARBA" id="ARBA00022989"/>
    </source>
</evidence>
<dbReference type="InterPro" id="IPR002126">
    <property type="entry name" value="Cadherin-like_dom"/>
</dbReference>
<keyword evidence="13" id="KW-1185">Reference proteome</keyword>
<feature type="transmembrane region" description="Helical" evidence="10">
    <location>
        <begin position="337"/>
        <end position="362"/>
    </location>
</feature>
<dbReference type="PANTHER" id="PTHR24025:SF23">
    <property type="entry name" value="NEURAL-CADHERIN"/>
    <property type="match status" value="1"/>
</dbReference>
<comment type="subcellular location">
    <subcellularLocation>
        <location evidence="1">Membrane</location>
    </subcellularLocation>
</comment>
<gene>
    <name evidence="12" type="ORF">PoB_007421100</name>
</gene>
<evidence type="ECO:0000256" key="9">
    <source>
        <dbReference type="SAM" id="MobiDB-lite"/>
    </source>
</evidence>
<dbReference type="GO" id="GO:0005509">
    <property type="term" value="F:calcium ion binding"/>
    <property type="evidence" value="ECO:0007669"/>
    <property type="project" value="UniProtKB-UniRule"/>
</dbReference>
<evidence type="ECO:0000313" key="13">
    <source>
        <dbReference type="Proteomes" id="UP000735302"/>
    </source>
</evidence>
<evidence type="ECO:0000256" key="10">
    <source>
        <dbReference type="SAM" id="Phobius"/>
    </source>
</evidence>
<feature type="region of interest" description="Disordered" evidence="9">
    <location>
        <begin position="458"/>
        <end position="520"/>
    </location>
</feature>
<keyword evidence="6 10" id="KW-1133">Transmembrane helix</keyword>
<feature type="domain" description="Cadherin" evidence="11">
    <location>
        <begin position="97"/>
        <end position="212"/>
    </location>
</feature>
<name>A0AAV4DUF0_9GAST</name>
<keyword evidence="7 10" id="KW-0472">Membrane</keyword>
<sequence>TVLLSAPAESDMSWSYQFPSDLSRLSEYLSFTRDSAQDVFILALTKPIDFELLHEQGINFQGVTSIKLFCEEPGRPNTESNVILEVNYVNEFTPEFNTSSIEVTVKENTAPNTQVLNLLEWASDEDYNPLTREISRFSLFSLGSDNQALELFRLSSPYDGTIEVRGSLDFDILTVNNRRLVLGVRVYDTQGLSSTANVTFIIEDEDDLPPAFFYDGCADPCNVVVYRAFINPNFTGDVDTIRPASIQARDGDTLGSAITYHLIQGPEDFENYFSLDSSTARLTVTKQLHSFSIDELVFIVEAREVSATGRSSRASLLISLGGVYGVASSRTSTDDPVLAAAIALGILFFIVVVCLSIGLVFFRKKYKNPVHPEGTRPITADEGAMAEDGPRSRSQHVTPVLTNQQQRKPEIKENGVIRTNSREKASLRADEEMITWMPIAAKNDIVDLSDEDTIKKKKKMALPPTDTKLHSRGSVLKAAENGNGSEDTIETSIKRENNQQEHYPETEYAELDTPPTTRKDLPVVMSNRMYGLHSATSAPDTPEKQGKKTQPTKQQQKQENRDVDDAEYATPRESEEAVSIGSDARPDSRIITLSKSNGKDTSVDNAKSDFAYTNKAFKKDEPQKKPPRRPGSKRPNKGGETASFYNGSIGSSVTTADQESKDTSESYNSSVSNDLESQSITGSGILYSTENESPRLPARRQWTSTPRKETKENRNNKEDEVTEYSVPPSNRSSYITRPLPLPNDVEEARLTSINLNQTQTSSPVGVVPLSRRQNRSSLPPRPIHDARNSSTVSALEKEDETEDPYATVDKLKKSLLSPTRESADQHDDADQSGEGEGSSANDSPTCKSANGSFSLQAPSRRKRPRKRNKQARAPEEDVYDGTKDYEDLEVDSGFYTDTSKTKIKRSSRLPVMKPDPNDTRYWITVTNEY</sequence>
<evidence type="ECO:0000256" key="7">
    <source>
        <dbReference type="ARBA" id="ARBA00023136"/>
    </source>
</evidence>
<dbReference type="CDD" id="cd11304">
    <property type="entry name" value="Cadherin_repeat"/>
    <property type="match status" value="2"/>
</dbReference>
<feature type="compositionally biased region" description="Basic and acidic residues" evidence="9">
    <location>
        <begin position="492"/>
        <end position="505"/>
    </location>
</feature>
<organism evidence="12 13">
    <name type="scientific">Plakobranchus ocellatus</name>
    <dbReference type="NCBI Taxonomy" id="259542"/>
    <lineage>
        <taxon>Eukaryota</taxon>
        <taxon>Metazoa</taxon>
        <taxon>Spiralia</taxon>
        <taxon>Lophotrochozoa</taxon>
        <taxon>Mollusca</taxon>
        <taxon>Gastropoda</taxon>
        <taxon>Heterobranchia</taxon>
        <taxon>Euthyneura</taxon>
        <taxon>Panpulmonata</taxon>
        <taxon>Sacoglossa</taxon>
        <taxon>Placobranchoidea</taxon>
        <taxon>Plakobranchidae</taxon>
        <taxon>Plakobranchus</taxon>
    </lineage>
</organism>
<evidence type="ECO:0000256" key="8">
    <source>
        <dbReference type="PROSITE-ProRule" id="PRU00043"/>
    </source>
</evidence>
<feature type="compositionally biased region" description="Basic residues" evidence="9">
    <location>
        <begin position="625"/>
        <end position="636"/>
    </location>
</feature>
<dbReference type="InterPro" id="IPR050971">
    <property type="entry name" value="Cadherin-domain_protein"/>
</dbReference>
<proteinExistence type="predicted"/>
<evidence type="ECO:0000256" key="4">
    <source>
        <dbReference type="ARBA" id="ARBA00022837"/>
    </source>
</evidence>
<feature type="compositionally biased region" description="Basic and acidic residues" evidence="9">
    <location>
        <begin position="407"/>
        <end position="424"/>
    </location>
</feature>
<feature type="compositionally biased region" description="Polar residues" evidence="9">
    <location>
        <begin position="643"/>
        <end position="657"/>
    </location>
</feature>
<feature type="compositionally biased region" description="Polar residues" evidence="9">
    <location>
        <begin position="395"/>
        <end position="406"/>
    </location>
</feature>
<dbReference type="InterPro" id="IPR015919">
    <property type="entry name" value="Cadherin-like_sf"/>
</dbReference>
<feature type="non-terminal residue" evidence="12">
    <location>
        <position position="1"/>
    </location>
</feature>
<feature type="region of interest" description="Disordered" evidence="9">
    <location>
        <begin position="372"/>
        <end position="424"/>
    </location>
</feature>
<dbReference type="SMART" id="SM00112">
    <property type="entry name" value="CA"/>
    <property type="match status" value="2"/>
</dbReference>
<dbReference type="PANTHER" id="PTHR24025">
    <property type="entry name" value="DESMOGLEIN FAMILY MEMBER"/>
    <property type="match status" value="1"/>
</dbReference>
<comment type="caution">
    <text evidence="12">The sequence shown here is derived from an EMBL/GenBank/DDBJ whole genome shotgun (WGS) entry which is preliminary data.</text>
</comment>
<dbReference type="GO" id="GO:0005911">
    <property type="term" value="C:cell-cell junction"/>
    <property type="evidence" value="ECO:0007669"/>
    <property type="project" value="TreeGrafter"/>
</dbReference>
<accession>A0AAV4DUF0</accession>
<feature type="compositionally biased region" description="Polar residues" evidence="9">
    <location>
        <begin position="665"/>
        <end position="691"/>
    </location>
</feature>
<evidence type="ECO:0000256" key="2">
    <source>
        <dbReference type="ARBA" id="ARBA00022692"/>
    </source>
</evidence>
<dbReference type="GO" id="GO:0007156">
    <property type="term" value="P:homophilic cell adhesion via plasma membrane adhesion molecules"/>
    <property type="evidence" value="ECO:0007669"/>
    <property type="project" value="InterPro"/>
</dbReference>
<evidence type="ECO:0000259" key="11">
    <source>
        <dbReference type="PROSITE" id="PS50268"/>
    </source>
</evidence>
<feature type="compositionally biased region" description="Basic and acidic residues" evidence="9">
    <location>
        <begin position="872"/>
        <end position="885"/>
    </location>
</feature>
<feature type="compositionally biased region" description="Basic and acidic residues" evidence="9">
    <location>
        <begin position="706"/>
        <end position="719"/>
    </location>
</feature>
<dbReference type="PROSITE" id="PS50268">
    <property type="entry name" value="CADHERIN_2"/>
    <property type="match status" value="2"/>
</dbReference>
<feature type="domain" description="Cadherin" evidence="11">
    <location>
        <begin position="241"/>
        <end position="338"/>
    </location>
</feature>